<proteinExistence type="predicted"/>
<keyword evidence="3" id="KW-1185">Reference proteome</keyword>
<evidence type="ECO:0000256" key="1">
    <source>
        <dbReference type="SAM" id="MobiDB-lite"/>
    </source>
</evidence>
<evidence type="ECO:0000313" key="2">
    <source>
        <dbReference type="EMBL" id="MBG6139693.1"/>
    </source>
</evidence>
<feature type="region of interest" description="Disordered" evidence="1">
    <location>
        <begin position="1"/>
        <end position="42"/>
    </location>
</feature>
<evidence type="ECO:0000313" key="3">
    <source>
        <dbReference type="Proteomes" id="UP000622552"/>
    </source>
</evidence>
<comment type="caution">
    <text evidence="2">The sequence shown here is derived from an EMBL/GenBank/DDBJ whole genome shotgun (WGS) entry which is preliminary data.</text>
</comment>
<sequence length="135" mass="15014">MNHPTDSFGNARGTVEDHPPQFRGPLRQGQVPQPGPPESDRTLGLRDELAQQNLLRNGADLPPLVEPVYAEPMFDPELHFGTDALGDHPLLRGLLQELPPRGGKPPSVEWLDRWFEATRSILDLLYSQGSYKIGT</sequence>
<reference evidence="2" key="1">
    <citation type="submission" date="2020-11" db="EMBL/GenBank/DDBJ databases">
        <title>Sequencing the genomes of 1000 actinobacteria strains.</title>
        <authorList>
            <person name="Klenk H.-P."/>
        </authorList>
    </citation>
    <scope>NUCLEOTIDE SEQUENCE</scope>
    <source>
        <strain evidence="2">DSM 45356</strain>
    </source>
</reference>
<dbReference type="AlphaFoldDB" id="A0A8J7GXK5"/>
<accession>A0A8J7GXK5</accession>
<protein>
    <submittedName>
        <fullName evidence="2">Uncharacterized protein</fullName>
    </submittedName>
</protein>
<gene>
    <name evidence="2" type="ORF">IW245_005887</name>
</gene>
<organism evidence="2 3">
    <name type="scientific">Longispora fulva</name>
    <dbReference type="NCBI Taxonomy" id="619741"/>
    <lineage>
        <taxon>Bacteria</taxon>
        <taxon>Bacillati</taxon>
        <taxon>Actinomycetota</taxon>
        <taxon>Actinomycetes</taxon>
        <taxon>Micromonosporales</taxon>
        <taxon>Micromonosporaceae</taxon>
        <taxon>Longispora</taxon>
    </lineage>
</organism>
<name>A0A8J7GXK5_9ACTN</name>
<dbReference type="RefSeq" id="WP_197008954.1">
    <property type="nucleotide sequence ID" value="NZ_BONS01000006.1"/>
</dbReference>
<dbReference type="EMBL" id="JADOUF010000001">
    <property type="protein sequence ID" value="MBG6139693.1"/>
    <property type="molecule type" value="Genomic_DNA"/>
</dbReference>
<dbReference type="Proteomes" id="UP000622552">
    <property type="component" value="Unassembled WGS sequence"/>
</dbReference>